<dbReference type="Proteomes" id="UP001233999">
    <property type="component" value="Unassembled WGS sequence"/>
</dbReference>
<evidence type="ECO:0000313" key="3">
    <source>
        <dbReference type="Proteomes" id="UP001233999"/>
    </source>
</evidence>
<reference evidence="2" key="2">
    <citation type="submission" date="2023-05" db="EMBL/GenBank/DDBJ databases">
        <authorList>
            <person name="Fouks B."/>
        </authorList>
    </citation>
    <scope>NUCLEOTIDE SEQUENCE</scope>
    <source>
        <strain evidence="2">Stay&amp;Tobe</strain>
        <tissue evidence="2">Testes</tissue>
    </source>
</reference>
<reference evidence="2" key="1">
    <citation type="journal article" date="2023" name="IScience">
        <title>Live-bearing cockroach genome reveals convergent evolutionary mechanisms linked to viviparity in insects and beyond.</title>
        <authorList>
            <person name="Fouks B."/>
            <person name="Harrison M.C."/>
            <person name="Mikhailova A.A."/>
            <person name="Marchal E."/>
            <person name="English S."/>
            <person name="Carruthers M."/>
            <person name="Jennings E.C."/>
            <person name="Chiamaka E.L."/>
            <person name="Frigard R.A."/>
            <person name="Pippel M."/>
            <person name="Attardo G.M."/>
            <person name="Benoit J.B."/>
            <person name="Bornberg-Bauer E."/>
            <person name="Tobe S.S."/>
        </authorList>
    </citation>
    <scope>NUCLEOTIDE SEQUENCE</scope>
    <source>
        <strain evidence="2">Stay&amp;Tobe</strain>
    </source>
</reference>
<sequence length="132" mass="15332">MCDMVEDLNYEFNYNMFVIRTMMSSLRHEDRKKVVCWMNKLDSCNHSIDEMRIRNGFMYSLTENVQKGKLKPPFTEDPPQEPLSDMDQQIVQTERPFISQQSLDSGSFLDAQPNVRCGAFCYLAVLSKTTEG</sequence>
<dbReference type="InterPro" id="IPR027831">
    <property type="entry name" value="DUF4485"/>
</dbReference>
<organism evidence="2 3">
    <name type="scientific">Diploptera punctata</name>
    <name type="common">Pacific beetle cockroach</name>
    <dbReference type="NCBI Taxonomy" id="6984"/>
    <lineage>
        <taxon>Eukaryota</taxon>
        <taxon>Metazoa</taxon>
        <taxon>Ecdysozoa</taxon>
        <taxon>Arthropoda</taxon>
        <taxon>Hexapoda</taxon>
        <taxon>Insecta</taxon>
        <taxon>Pterygota</taxon>
        <taxon>Neoptera</taxon>
        <taxon>Polyneoptera</taxon>
        <taxon>Dictyoptera</taxon>
        <taxon>Blattodea</taxon>
        <taxon>Blaberoidea</taxon>
        <taxon>Blaberidae</taxon>
        <taxon>Diplopterinae</taxon>
        <taxon>Diploptera</taxon>
    </lineage>
</organism>
<gene>
    <name evidence="2" type="ORF">L9F63_027574</name>
</gene>
<dbReference type="AlphaFoldDB" id="A0AAD8A9I8"/>
<dbReference type="EMBL" id="JASPKZ010003349">
    <property type="protein sequence ID" value="KAJ9593783.1"/>
    <property type="molecule type" value="Genomic_DNA"/>
</dbReference>
<proteinExistence type="predicted"/>
<keyword evidence="3" id="KW-1185">Reference proteome</keyword>
<comment type="caution">
    <text evidence="2">The sequence shown here is derived from an EMBL/GenBank/DDBJ whole genome shotgun (WGS) entry which is preliminary data.</text>
</comment>
<protein>
    <recommendedName>
        <fullName evidence="1">DUF4485 domain-containing protein</fullName>
    </recommendedName>
</protein>
<feature type="domain" description="DUF4485" evidence="1">
    <location>
        <begin position="8"/>
        <end position="87"/>
    </location>
</feature>
<accession>A0AAD8A9I8</accession>
<evidence type="ECO:0000313" key="2">
    <source>
        <dbReference type="EMBL" id="KAJ9593783.1"/>
    </source>
</evidence>
<evidence type="ECO:0000259" key="1">
    <source>
        <dbReference type="Pfam" id="PF14846"/>
    </source>
</evidence>
<dbReference type="Pfam" id="PF14846">
    <property type="entry name" value="DUF4485"/>
    <property type="match status" value="1"/>
</dbReference>
<name>A0AAD8A9I8_DIPPU</name>